<feature type="region of interest" description="Disordered" evidence="1">
    <location>
        <begin position="33"/>
        <end position="83"/>
    </location>
</feature>
<proteinExistence type="predicted"/>
<evidence type="ECO:0000313" key="3">
    <source>
        <dbReference type="Proteomes" id="UP001283361"/>
    </source>
</evidence>
<keyword evidence="3" id="KW-1185">Reference proteome</keyword>
<evidence type="ECO:0000256" key="1">
    <source>
        <dbReference type="SAM" id="MobiDB-lite"/>
    </source>
</evidence>
<accession>A0AAE0XWR6</accession>
<gene>
    <name evidence="2" type="ORF">RRG08_007889</name>
</gene>
<dbReference type="Proteomes" id="UP001283361">
    <property type="component" value="Unassembled WGS sequence"/>
</dbReference>
<protein>
    <submittedName>
        <fullName evidence="2">Uncharacterized protein</fullName>
    </submittedName>
</protein>
<sequence length="83" mass="9226">MNQLVFGLRLVKMRMNNGYLRPLLARTDYVRARQPTEGSQGFPRVPPGEDGLAAKSCRPRGEKTTLHVKSPAYGRPSLTLEDG</sequence>
<comment type="caution">
    <text evidence="2">The sequence shown here is derived from an EMBL/GenBank/DDBJ whole genome shotgun (WGS) entry which is preliminary data.</text>
</comment>
<evidence type="ECO:0000313" key="2">
    <source>
        <dbReference type="EMBL" id="KAK3720268.1"/>
    </source>
</evidence>
<dbReference type="EMBL" id="JAWDGP010007407">
    <property type="protein sequence ID" value="KAK3720268.1"/>
    <property type="molecule type" value="Genomic_DNA"/>
</dbReference>
<dbReference type="AlphaFoldDB" id="A0AAE0XWR6"/>
<name>A0AAE0XWR6_9GAST</name>
<organism evidence="2 3">
    <name type="scientific">Elysia crispata</name>
    <name type="common">lettuce slug</name>
    <dbReference type="NCBI Taxonomy" id="231223"/>
    <lineage>
        <taxon>Eukaryota</taxon>
        <taxon>Metazoa</taxon>
        <taxon>Spiralia</taxon>
        <taxon>Lophotrochozoa</taxon>
        <taxon>Mollusca</taxon>
        <taxon>Gastropoda</taxon>
        <taxon>Heterobranchia</taxon>
        <taxon>Euthyneura</taxon>
        <taxon>Panpulmonata</taxon>
        <taxon>Sacoglossa</taxon>
        <taxon>Placobranchoidea</taxon>
        <taxon>Plakobranchidae</taxon>
        <taxon>Elysia</taxon>
    </lineage>
</organism>
<reference evidence="2" key="1">
    <citation type="journal article" date="2023" name="G3 (Bethesda)">
        <title>A reference genome for the long-term kleptoplast-retaining sea slug Elysia crispata morphotype clarki.</title>
        <authorList>
            <person name="Eastman K.E."/>
            <person name="Pendleton A.L."/>
            <person name="Shaikh M.A."/>
            <person name="Suttiyut T."/>
            <person name="Ogas R."/>
            <person name="Tomko P."/>
            <person name="Gavelis G."/>
            <person name="Widhalm J.R."/>
            <person name="Wisecaver J.H."/>
        </authorList>
    </citation>
    <scope>NUCLEOTIDE SEQUENCE</scope>
    <source>
        <strain evidence="2">ECLA1</strain>
    </source>
</reference>